<proteinExistence type="predicted"/>
<feature type="compositionally biased region" description="Basic and acidic residues" evidence="1">
    <location>
        <begin position="272"/>
        <end position="285"/>
    </location>
</feature>
<evidence type="ECO:0000313" key="3">
    <source>
        <dbReference type="EMBL" id="ESZ98590.1"/>
    </source>
</evidence>
<dbReference type="GO" id="GO:0016491">
    <property type="term" value="F:oxidoreductase activity"/>
    <property type="evidence" value="ECO:0007669"/>
    <property type="project" value="TreeGrafter"/>
</dbReference>
<dbReference type="PANTHER" id="PTHR12463:SF1">
    <property type="entry name" value="2-OXOGLUTARATE AND FE-DEPENDENT OXYGENASE FAMILY PROTEIN"/>
    <property type="match status" value="1"/>
</dbReference>
<dbReference type="GO" id="GO:0070988">
    <property type="term" value="P:demethylation"/>
    <property type="evidence" value="ECO:0007669"/>
    <property type="project" value="InterPro"/>
</dbReference>
<sequence>MGSTIPVPTIDPSDPKIQRWENGLALYLDFITPTEEAEIIASILSDDRWCGIGKRQTLHYGAHFDYTTFGASEVVTPVPGYLEGLVERLPMERETWERPDQFTVQYYPPGTGIPPHVDTHAVFGEALYSLSVGGRVPMVFKRCGENEARKMRRPKRSLLGDSRSEVNRTKVVVGVKEKEKKEGHENEGEKWEVWLEQMSLLIMRGEARYGFTHMIRGRKFDEVEGEGEGEGGERVRVRREGRWSITMRSVRRGADVRCECKFPGVCDARIREEREREEKEKKDESNSETVLAPETIPK</sequence>
<keyword evidence="4" id="KW-1185">Reference proteome</keyword>
<feature type="region of interest" description="Disordered" evidence="1">
    <location>
        <begin position="272"/>
        <end position="298"/>
    </location>
</feature>
<dbReference type="PANTHER" id="PTHR12463">
    <property type="entry name" value="OXYGENASE-RELATED"/>
    <property type="match status" value="1"/>
</dbReference>
<dbReference type="InterPro" id="IPR032857">
    <property type="entry name" value="ALKBH4"/>
</dbReference>
<evidence type="ECO:0000259" key="2">
    <source>
        <dbReference type="Pfam" id="PF13532"/>
    </source>
</evidence>
<dbReference type="Proteomes" id="UP000019487">
    <property type="component" value="Unassembled WGS sequence"/>
</dbReference>
<dbReference type="HOGENOM" id="CLU_052246_1_1_1"/>
<dbReference type="InterPro" id="IPR037151">
    <property type="entry name" value="AlkB-like_sf"/>
</dbReference>
<name>W9CVM1_SCLBF</name>
<dbReference type="Pfam" id="PF13532">
    <property type="entry name" value="2OG-FeII_Oxy_2"/>
    <property type="match status" value="1"/>
</dbReference>
<dbReference type="OrthoDB" id="271595at2759"/>
<evidence type="ECO:0000313" key="4">
    <source>
        <dbReference type="Proteomes" id="UP000019487"/>
    </source>
</evidence>
<feature type="domain" description="Alpha-ketoglutarate-dependent dioxygenase AlkB-like" evidence="2">
    <location>
        <begin position="71"/>
        <end position="248"/>
    </location>
</feature>
<dbReference type="SUPFAM" id="SSF51197">
    <property type="entry name" value="Clavaminate synthase-like"/>
    <property type="match status" value="1"/>
</dbReference>
<gene>
    <name evidence="3" type="ORF">SBOR_1040</name>
</gene>
<organism evidence="3 4">
    <name type="scientific">Sclerotinia borealis (strain F-4128)</name>
    <dbReference type="NCBI Taxonomy" id="1432307"/>
    <lineage>
        <taxon>Eukaryota</taxon>
        <taxon>Fungi</taxon>
        <taxon>Dikarya</taxon>
        <taxon>Ascomycota</taxon>
        <taxon>Pezizomycotina</taxon>
        <taxon>Leotiomycetes</taxon>
        <taxon>Helotiales</taxon>
        <taxon>Sclerotiniaceae</taxon>
        <taxon>Sclerotinia</taxon>
    </lineage>
</organism>
<evidence type="ECO:0000256" key="1">
    <source>
        <dbReference type="SAM" id="MobiDB-lite"/>
    </source>
</evidence>
<dbReference type="GO" id="GO:0032451">
    <property type="term" value="F:demethylase activity"/>
    <property type="evidence" value="ECO:0007669"/>
    <property type="project" value="TreeGrafter"/>
</dbReference>
<comment type="caution">
    <text evidence="3">The sequence shown here is derived from an EMBL/GenBank/DDBJ whole genome shotgun (WGS) entry which is preliminary data.</text>
</comment>
<dbReference type="STRING" id="1432307.W9CVM1"/>
<dbReference type="Gene3D" id="2.60.120.590">
    <property type="entry name" value="Alpha-ketoglutarate-dependent dioxygenase AlkB-like"/>
    <property type="match status" value="1"/>
</dbReference>
<protein>
    <recommendedName>
        <fullName evidence="2">Alpha-ketoglutarate-dependent dioxygenase AlkB-like domain-containing protein</fullName>
    </recommendedName>
</protein>
<reference evidence="3 4" key="1">
    <citation type="journal article" date="2014" name="Genome Announc.">
        <title>Draft genome sequence of Sclerotinia borealis, a psychrophilic plant pathogenic fungus.</title>
        <authorList>
            <person name="Mardanov A.V."/>
            <person name="Beletsky A.V."/>
            <person name="Kadnikov V.V."/>
            <person name="Ignatov A.N."/>
            <person name="Ravin N.V."/>
        </authorList>
    </citation>
    <scope>NUCLEOTIDE SEQUENCE [LARGE SCALE GENOMIC DNA]</scope>
    <source>
        <strain evidence="4">F-4157</strain>
    </source>
</reference>
<dbReference type="AlphaFoldDB" id="W9CVM1"/>
<dbReference type="EMBL" id="AYSA01000039">
    <property type="protein sequence ID" value="ESZ98590.1"/>
    <property type="molecule type" value="Genomic_DNA"/>
</dbReference>
<dbReference type="InterPro" id="IPR027450">
    <property type="entry name" value="AlkB-like"/>
</dbReference>
<accession>W9CVM1</accession>